<feature type="domain" description="VOC" evidence="1">
    <location>
        <begin position="4"/>
        <end position="131"/>
    </location>
</feature>
<comment type="caution">
    <text evidence="2">The sequence shown here is derived from an EMBL/GenBank/DDBJ whole genome shotgun (WGS) entry which is preliminary data.</text>
</comment>
<evidence type="ECO:0000313" key="2">
    <source>
        <dbReference type="EMBL" id="MEC0272306.1"/>
    </source>
</evidence>
<dbReference type="Proteomes" id="UP001307168">
    <property type="component" value="Unassembled WGS sequence"/>
</dbReference>
<protein>
    <submittedName>
        <fullName evidence="2">VOC family protein</fullName>
    </submittedName>
</protein>
<dbReference type="Gene3D" id="3.10.180.10">
    <property type="entry name" value="2,3-Dihydroxybiphenyl 1,2-Dioxygenase, domain 1"/>
    <property type="match status" value="1"/>
</dbReference>
<name>A0AAW9N5V7_9BACI</name>
<proteinExistence type="predicted"/>
<evidence type="ECO:0000259" key="1">
    <source>
        <dbReference type="PROSITE" id="PS51819"/>
    </source>
</evidence>
<sequence>MIKGLYEVHLPVHDLQRSIEFYRNLGLQLAYEYEDIAFLWIVPNKTWLGLWKTDNSRDREPASFPGNGRHLAFEVDFEDIKKASIWLTEKGITLRSHSGLEPLEPIARPHQQNVSIYFDDPDGNALELMCNLPDGSPTEPSEMMYLSQLEKLIQK</sequence>
<dbReference type="EMBL" id="JARNBH010000005">
    <property type="protein sequence ID" value="MEC0272306.1"/>
    <property type="molecule type" value="Genomic_DNA"/>
</dbReference>
<dbReference type="Pfam" id="PF00903">
    <property type="entry name" value="Glyoxalase"/>
    <property type="match status" value="1"/>
</dbReference>
<reference evidence="2 3" key="1">
    <citation type="submission" date="2023-03" db="EMBL/GenBank/DDBJ databases">
        <title>Bacillus Genome Sequencing.</title>
        <authorList>
            <person name="Dunlap C."/>
        </authorList>
    </citation>
    <scope>NUCLEOTIDE SEQUENCE [LARGE SCALE GENOMIC DNA]</scope>
    <source>
        <strain evidence="2 3">B-41290</strain>
    </source>
</reference>
<gene>
    <name evidence="2" type="ORF">P4706_04405</name>
</gene>
<dbReference type="RefSeq" id="WP_367406224.1">
    <property type="nucleotide sequence ID" value="NZ_JARNBH010000005.1"/>
</dbReference>
<dbReference type="AlphaFoldDB" id="A0AAW9N5V7"/>
<dbReference type="PROSITE" id="PS51819">
    <property type="entry name" value="VOC"/>
    <property type="match status" value="1"/>
</dbReference>
<dbReference type="InterPro" id="IPR004360">
    <property type="entry name" value="Glyas_Fos-R_dOase_dom"/>
</dbReference>
<evidence type="ECO:0000313" key="3">
    <source>
        <dbReference type="Proteomes" id="UP001307168"/>
    </source>
</evidence>
<accession>A0AAW9N5V7</accession>
<keyword evidence="3" id="KW-1185">Reference proteome</keyword>
<dbReference type="InterPro" id="IPR029068">
    <property type="entry name" value="Glyas_Bleomycin-R_OHBP_Dase"/>
</dbReference>
<dbReference type="CDD" id="cd06587">
    <property type="entry name" value="VOC"/>
    <property type="match status" value="1"/>
</dbReference>
<dbReference type="SUPFAM" id="SSF54593">
    <property type="entry name" value="Glyoxalase/Bleomycin resistance protein/Dihydroxybiphenyl dioxygenase"/>
    <property type="match status" value="1"/>
</dbReference>
<dbReference type="InterPro" id="IPR037523">
    <property type="entry name" value="VOC_core"/>
</dbReference>
<organism evidence="2 3">
    <name type="scientific">Peribacillus castrilensis</name>
    <dbReference type="NCBI Taxonomy" id="2897690"/>
    <lineage>
        <taxon>Bacteria</taxon>
        <taxon>Bacillati</taxon>
        <taxon>Bacillota</taxon>
        <taxon>Bacilli</taxon>
        <taxon>Bacillales</taxon>
        <taxon>Bacillaceae</taxon>
        <taxon>Peribacillus</taxon>
    </lineage>
</organism>